<dbReference type="InterPro" id="IPR011128">
    <property type="entry name" value="G3P_DH_NAD-dep_N"/>
</dbReference>
<comment type="similarity">
    <text evidence="1 5">Belongs to the NAD-dependent glycerol-3-phosphate dehydrogenase family.</text>
</comment>
<dbReference type="InterPro" id="IPR006168">
    <property type="entry name" value="G3P_DH_NAD-dep"/>
</dbReference>
<evidence type="ECO:0000313" key="9">
    <source>
        <dbReference type="EMBL" id="KAK9764841.1"/>
    </source>
</evidence>
<evidence type="ECO:0000256" key="1">
    <source>
        <dbReference type="ARBA" id="ARBA00011009"/>
    </source>
</evidence>
<dbReference type="InterPro" id="IPR008927">
    <property type="entry name" value="6-PGluconate_DH-like_C_sf"/>
</dbReference>
<dbReference type="Proteomes" id="UP001479436">
    <property type="component" value="Unassembled WGS sequence"/>
</dbReference>
<accession>A0ABR2WTI6</accession>
<evidence type="ECO:0000259" key="7">
    <source>
        <dbReference type="Pfam" id="PF01210"/>
    </source>
</evidence>
<dbReference type="Gene3D" id="3.40.50.720">
    <property type="entry name" value="NAD(P)-binding Rossmann-like Domain"/>
    <property type="match status" value="1"/>
</dbReference>
<dbReference type="SUPFAM" id="SSF48179">
    <property type="entry name" value="6-phosphogluconate dehydrogenase C-terminal domain-like"/>
    <property type="match status" value="1"/>
</dbReference>
<dbReference type="NCBIfam" id="TIGR03376">
    <property type="entry name" value="glycerol3P_DH"/>
    <property type="match status" value="1"/>
</dbReference>
<name>A0ABR2WTI6_9FUNG</name>
<sequence>MTEKVCIIGSGNWGSTAAKIIGSNVTKYDEFDDQVNMWVHEEFIDGESLTDIINTKHENVKYLPGVKLPENIVANSDLIECIKEATLFVFVIPPQFLKETLRRMVGRIRPDAKAISLIKGLDSSFSSIRFFSEIIQEILDIEVSVMSGANVASEVANENFCETTIGTIVRKHGKLFKKLFSTSYLKVTIINDIIGVEICGALKHILGIAAGIIDGLNLGGNTKAAVVRIGLMEIIKFAKTFYPEVRKETFYESCGVAEMITLYYAGRNRMLGEAFVKTGKPFDVLEREMLNGQKLQGPITIEKVHNYLVHKQKIQEFPFINVVYQITYEGMPADNIIKNI</sequence>
<dbReference type="EMBL" id="JASJQH010000359">
    <property type="protein sequence ID" value="KAK9764841.1"/>
    <property type="molecule type" value="Genomic_DNA"/>
</dbReference>
<dbReference type="EC" id="1.1.1.8" evidence="6"/>
<dbReference type="PANTHER" id="PTHR11728:SF8">
    <property type="entry name" value="GLYCEROL-3-PHOSPHATE DEHYDROGENASE [NAD(+)]-RELATED"/>
    <property type="match status" value="1"/>
</dbReference>
<keyword evidence="3 5" id="KW-0520">NAD</keyword>
<dbReference type="SUPFAM" id="SSF51735">
    <property type="entry name" value="NAD(P)-binding Rossmann-fold domains"/>
    <property type="match status" value="1"/>
</dbReference>
<gene>
    <name evidence="9" type="primary">GPD1_3</name>
    <name evidence="9" type="ORF">K7432_007348</name>
</gene>
<dbReference type="Pfam" id="PF07479">
    <property type="entry name" value="NAD_Gly3P_dh_C"/>
    <property type="match status" value="1"/>
</dbReference>
<keyword evidence="2 5" id="KW-0560">Oxidoreductase</keyword>
<evidence type="ECO:0000313" key="10">
    <source>
        <dbReference type="Proteomes" id="UP001479436"/>
    </source>
</evidence>
<dbReference type="Gene3D" id="1.10.1040.10">
    <property type="entry name" value="N-(1-d-carboxylethyl)-l-norvaline Dehydrogenase, domain 2"/>
    <property type="match status" value="1"/>
</dbReference>
<dbReference type="GO" id="GO:0141152">
    <property type="term" value="F:glycerol-3-phosphate dehydrogenase (NAD+) activity"/>
    <property type="evidence" value="ECO:0007669"/>
    <property type="project" value="UniProtKB-EC"/>
</dbReference>
<dbReference type="InterPro" id="IPR017751">
    <property type="entry name" value="G3P_DH_NAD-dep_euk"/>
</dbReference>
<dbReference type="PANTHER" id="PTHR11728">
    <property type="entry name" value="GLYCEROL-3-PHOSPHATE DEHYDROGENASE"/>
    <property type="match status" value="1"/>
</dbReference>
<dbReference type="Pfam" id="PF01210">
    <property type="entry name" value="NAD_Gly3P_dh_N"/>
    <property type="match status" value="1"/>
</dbReference>
<evidence type="ECO:0000256" key="2">
    <source>
        <dbReference type="ARBA" id="ARBA00023002"/>
    </source>
</evidence>
<evidence type="ECO:0000256" key="4">
    <source>
        <dbReference type="ARBA" id="ARBA00048683"/>
    </source>
</evidence>
<evidence type="ECO:0000256" key="3">
    <source>
        <dbReference type="ARBA" id="ARBA00023027"/>
    </source>
</evidence>
<dbReference type="InterPro" id="IPR013328">
    <property type="entry name" value="6PGD_dom2"/>
</dbReference>
<dbReference type="PRINTS" id="PR00077">
    <property type="entry name" value="GPDHDRGNASE"/>
</dbReference>
<feature type="domain" description="Glycerol-3-phosphate dehydrogenase NAD-dependent N-terminal" evidence="7">
    <location>
        <begin position="4"/>
        <end position="166"/>
    </location>
</feature>
<evidence type="ECO:0000256" key="6">
    <source>
        <dbReference type="RuleBase" id="RU361243"/>
    </source>
</evidence>
<protein>
    <recommendedName>
        <fullName evidence="6">Glycerol-3-phosphate dehydrogenase [NAD(+)]</fullName>
        <ecNumber evidence="6">1.1.1.8</ecNumber>
    </recommendedName>
</protein>
<dbReference type="InterPro" id="IPR036291">
    <property type="entry name" value="NAD(P)-bd_dom_sf"/>
</dbReference>
<organism evidence="9 10">
    <name type="scientific">Basidiobolus ranarum</name>
    <dbReference type="NCBI Taxonomy" id="34480"/>
    <lineage>
        <taxon>Eukaryota</taxon>
        <taxon>Fungi</taxon>
        <taxon>Fungi incertae sedis</taxon>
        <taxon>Zoopagomycota</taxon>
        <taxon>Entomophthoromycotina</taxon>
        <taxon>Basidiobolomycetes</taxon>
        <taxon>Basidiobolales</taxon>
        <taxon>Basidiobolaceae</taxon>
        <taxon>Basidiobolus</taxon>
    </lineage>
</organism>
<dbReference type="InterPro" id="IPR006109">
    <property type="entry name" value="G3P_DH_NAD-dep_C"/>
</dbReference>
<evidence type="ECO:0000259" key="8">
    <source>
        <dbReference type="Pfam" id="PF07479"/>
    </source>
</evidence>
<dbReference type="PIRSF" id="PIRSF000114">
    <property type="entry name" value="Glycerol-3-P_dh"/>
    <property type="match status" value="1"/>
</dbReference>
<feature type="domain" description="Glycerol-3-phosphate dehydrogenase NAD-dependent C-terminal" evidence="8">
    <location>
        <begin position="192"/>
        <end position="337"/>
    </location>
</feature>
<comment type="caution">
    <text evidence="9">The sequence shown here is derived from an EMBL/GenBank/DDBJ whole genome shotgun (WGS) entry which is preliminary data.</text>
</comment>
<reference evidence="9 10" key="1">
    <citation type="submission" date="2023-04" db="EMBL/GenBank/DDBJ databases">
        <title>Genome of Basidiobolus ranarum AG-B5.</title>
        <authorList>
            <person name="Stajich J.E."/>
            <person name="Carter-House D."/>
            <person name="Gryganskyi A."/>
        </authorList>
    </citation>
    <scope>NUCLEOTIDE SEQUENCE [LARGE SCALE GENOMIC DNA]</scope>
    <source>
        <strain evidence="9 10">AG-B5</strain>
    </source>
</reference>
<proteinExistence type="inferred from homology"/>
<evidence type="ECO:0000256" key="5">
    <source>
        <dbReference type="RuleBase" id="RU000437"/>
    </source>
</evidence>
<comment type="catalytic activity">
    <reaction evidence="4 6">
        <text>sn-glycerol 3-phosphate + NAD(+) = dihydroxyacetone phosphate + NADH + H(+)</text>
        <dbReference type="Rhea" id="RHEA:11092"/>
        <dbReference type="ChEBI" id="CHEBI:15378"/>
        <dbReference type="ChEBI" id="CHEBI:57540"/>
        <dbReference type="ChEBI" id="CHEBI:57597"/>
        <dbReference type="ChEBI" id="CHEBI:57642"/>
        <dbReference type="ChEBI" id="CHEBI:57945"/>
        <dbReference type="EC" id="1.1.1.8"/>
    </reaction>
</comment>
<keyword evidence="10" id="KW-1185">Reference proteome</keyword>